<reference evidence="3" key="1">
    <citation type="journal article" date="2019" name="Int. J. Syst. Evol. Microbiol.">
        <title>The Global Catalogue of Microorganisms (GCM) 10K type strain sequencing project: providing services to taxonomists for standard genome sequencing and annotation.</title>
        <authorList>
            <consortium name="The Broad Institute Genomics Platform"/>
            <consortium name="The Broad Institute Genome Sequencing Center for Infectious Disease"/>
            <person name="Wu L."/>
            <person name="Ma J."/>
        </authorList>
    </citation>
    <scope>NUCLEOTIDE SEQUENCE [LARGE SCALE GENOMIC DNA]</scope>
    <source>
        <strain evidence="3">JCM 17441</strain>
    </source>
</reference>
<keyword evidence="3" id="KW-1185">Reference proteome</keyword>
<evidence type="ECO:0000313" key="3">
    <source>
        <dbReference type="Proteomes" id="UP001500620"/>
    </source>
</evidence>
<comment type="caution">
    <text evidence="2">The sequence shown here is derived from an EMBL/GenBank/DDBJ whole genome shotgun (WGS) entry which is preliminary data.</text>
</comment>
<keyword evidence="1" id="KW-0472">Membrane</keyword>
<accession>A0ABP8DJY0</accession>
<dbReference type="InterPro" id="IPR047928">
    <property type="entry name" value="Perm_prefix_1"/>
</dbReference>
<protein>
    <submittedName>
        <fullName evidence="2">Permease prefix domain 1-containing protein</fullName>
    </submittedName>
</protein>
<dbReference type="Proteomes" id="UP001500620">
    <property type="component" value="Unassembled WGS sequence"/>
</dbReference>
<keyword evidence="1" id="KW-1133">Transmembrane helix</keyword>
<proteinExistence type="predicted"/>
<sequence>MTLTLTDRYVDATLRRLPGRQRPDIEQELRTSIADAIEDRVEAGAAPEDAERAVLTELGDPARLAAGYADRPLHLVGPAAYLDYTRLLTTLLATVVPAVAAYVGLMRALSGDATAAGIAAATAGAAITTAVHVAFWTTLVFAAIERLPGRRARVARPWSPAALPDRPSRRARYAELVTETLLLILISTFILLSPYVSPLSGAHGDPIPLFAPWLWDSGVVYLFIALAVANLAVSFAKYYLRWSVARALTGALVQIAGALTLVWLAVSDRILNPEFATAAGWGSDVTHWTNAGLVIAGAITLVHTVLEAVTLSRRR</sequence>
<evidence type="ECO:0000256" key="1">
    <source>
        <dbReference type="SAM" id="Phobius"/>
    </source>
</evidence>
<dbReference type="NCBIfam" id="NF038403">
    <property type="entry name" value="perm_prefix_1"/>
    <property type="match status" value="1"/>
</dbReference>
<organism evidence="2 3">
    <name type="scientific">Dactylosporangium darangshiense</name>
    <dbReference type="NCBI Taxonomy" id="579108"/>
    <lineage>
        <taxon>Bacteria</taxon>
        <taxon>Bacillati</taxon>
        <taxon>Actinomycetota</taxon>
        <taxon>Actinomycetes</taxon>
        <taxon>Micromonosporales</taxon>
        <taxon>Micromonosporaceae</taxon>
        <taxon>Dactylosporangium</taxon>
    </lineage>
</organism>
<dbReference type="RefSeq" id="WP_345134273.1">
    <property type="nucleotide sequence ID" value="NZ_BAABAT010000027.1"/>
</dbReference>
<feature type="transmembrane region" description="Helical" evidence="1">
    <location>
        <begin position="87"/>
        <end position="109"/>
    </location>
</feature>
<evidence type="ECO:0000313" key="2">
    <source>
        <dbReference type="EMBL" id="GAA4257270.1"/>
    </source>
</evidence>
<feature type="transmembrane region" description="Helical" evidence="1">
    <location>
        <begin position="219"/>
        <end position="240"/>
    </location>
</feature>
<name>A0ABP8DJY0_9ACTN</name>
<gene>
    <name evidence="2" type="ORF">GCM10022255_073410</name>
</gene>
<feature type="transmembrane region" description="Helical" evidence="1">
    <location>
        <begin position="115"/>
        <end position="144"/>
    </location>
</feature>
<dbReference type="EMBL" id="BAABAT010000027">
    <property type="protein sequence ID" value="GAA4257270.1"/>
    <property type="molecule type" value="Genomic_DNA"/>
</dbReference>
<dbReference type="Pfam" id="PF22564">
    <property type="entry name" value="HAAS"/>
    <property type="match status" value="1"/>
</dbReference>
<feature type="transmembrane region" description="Helical" evidence="1">
    <location>
        <begin position="286"/>
        <end position="306"/>
    </location>
</feature>
<feature type="transmembrane region" description="Helical" evidence="1">
    <location>
        <begin position="176"/>
        <end position="196"/>
    </location>
</feature>
<feature type="transmembrane region" description="Helical" evidence="1">
    <location>
        <begin position="247"/>
        <end position="266"/>
    </location>
</feature>
<keyword evidence="1" id="KW-0812">Transmembrane</keyword>